<evidence type="ECO:0000313" key="3">
    <source>
        <dbReference type="Proteomes" id="UP000017836"/>
    </source>
</evidence>
<sequence>MNASLLSLEWWNSKVNLPLIQSSSVWHQIEGIPIQTWSKPVFERILQECDKLIEIDWFKTAGSSLGVLRAKVFRTPEFVIYECLVLKFNNKVFKITINTKTSPSPPQEFLHSSSSSVVPSKDKAVFSNKGKELV</sequence>
<feature type="compositionally biased region" description="Basic and acidic residues" evidence="1">
    <location>
        <begin position="120"/>
        <end position="134"/>
    </location>
</feature>
<keyword evidence="3" id="KW-1185">Reference proteome</keyword>
<name>W1P1L6_AMBTC</name>
<dbReference type="Gramene" id="ERN01808">
    <property type="protein sequence ID" value="ERN01808"/>
    <property type="gene ID" value="AMTR_s00089p00020050"/>
</dbReference>
<reference evidence="3" key="1">
    <citation type="journal article" date="2013" name="Science">
        <title>The Amborella genome and the evolution of flowering plants.</title>
        <authorList>
            <consortium name="Amborella Genome Project"/>
        </authorList>
    </citation>
    <scope>NUCLEOTIDE SEQUENCE [LARGE SCALE GENOMIC DNA]</scope>
</reference>
<dbReference type="AlphaFoldDB" id="W1P1L6"/>
<accession>W1P1L6</accession>
<proteinExistence type="predicted"/>
<dbReference type="PANTHER" id="PTHR34427">
    <property type="entry name" value="DUF4283 DOMAIN PROTEIN"/>
    <property type="match status" value="1"/>
</dbReference>
<feature type="region of interest" description="Disordered" evidence="1">
    <location>
        <begin position="101"/>
        <end position="134"/>
    </location>
</feature>
<evidence type="ECO:0000256" key="1">
    <source>
        <dbReference type="SAM" id="MobiDB-lite"/>
    </source>
</evidence>
<dbReference type="Proteomes" id="UP000017836">
    <property type="component" value="Unassembled WGS sequence"/>
</dbReference>
<dbReference type="EMBL" id="KI394680">
    <property type="protein sequence ID" value="ERN01808.1"/>
    <property type="molecule type" value="Genomic_DNA"/>
</dbReference>
<evidence type="ECO:0000313" key="2">
    <source>
        <dbReference type="EMBL" id="ERN01808.1"/>
    </source>
</evidence>
<protein>
    <submittedName>
        <fullName evidence="2">Uncharacterized protein</fullName>
    </submittedName>
</protein>
<dbReference type="HOGENOM" id="CLU_1951673_0_0_1"/>
<dbReference type="PANTHER" id="PTHR34427:SF5">
    <property type="entry name" value="DUF4283 DOMAIN-CONTAINING PROTEIN"/>
    <property type="match status" value="1"/>
</dbReference>
<organism evidence="2 3">
    <name type="scientific">Amborella trichopoda</name>
    <dbReference type="NCBI Taxonomy" id="13333"/>
    <lineage>
        <taxon>Eukaryota</taxon>
        <taxon>Viridiplantae</taxon>
        <taxon>Streptophyta</taxon>
        <taxon>Embryophyta</taxon>
        <taxon>Tracheophyta</taxon>
        <taxon>Spermatophyta</taxon>
        <taxon>Magnoliopsida</taxon>
        <taxon>Amborellales</taxon>
        <taxon>Amborellaceae</taxon>
        <taxon>Amborella</taxon>
    </lineage>
</organism>
<gene>
    <name evidence="2" type="ORF">AMTR_s00089p00020050</name>
</gene>